<protein>
    <submittedName>
        <fullName evidence="1">Uncharacterized protein</fullName>
    </submittedName>
</protein>
<evidence type="ECO:0000313" key="1">
    <source>
        <dbReference type="EMBL" id="OJF94449.1"/>
    </source>
</evidence>
<sequence length="232" mass="25599">MSKVAPLLRLAIEDNIGWCSAVCTAHGSRETTSRDAWVNRGASPPFYPNIISRQIGVQDEIETLIGEVAIANQSKRWGIKDSFCELNLSDLGFERIQSGSWYGGTLAANAEPTDWNIIRSPEHLRSWEKAWGGGEDRIFTENLLLDHRISFWFKGGDDAIEAGFISFDSGPSLGISNWFSQDDRSLVQTGALQAANSVSRRRPIVCWSADDALRETGLSDLGPLQVWISPTA</sequence>
<dbReference type="Proteomes" id="UP000182661">
    <property type="component" value="Unassembled WGS sequence"/>
</dbReference>
<accession>A0A657LPS8</accession>
<dbReference type="AlphaFoldDB" id="A0A657LPS8"/>
<dbReference type="OrthoDB" id="153065at2"/>
<proteinExistence type="predicted"/>
<reference evidence="1 2" key="1">
    <citation type="submission" date="2016-02" db="EMBL/GenBank/DDBJ databases">
        <title>Genome sequencing of a beta-galactosidase producing bacteria Rhizobium sp. 59.</title>
        <authorList>
            <person name="Wang D."/>
            <person name="Kot W."/>
            <person name="Qin Y."/>
            <person name="Hansen L."/>
            <person name="Naqvi K."/>
            <person name="Rensing C."/>
        </authorList>
    </citation>
    <scope>NUCLEOTIDE SEQUENCE [LARGE SCALE GENOMIC DNA]</scope>
    <source>
        <strain evidence="1 2">59</strain>
    </source>
</reference>
<dbReference type="EMBL" id="LSRP01000098">
    <property type="protein sequence ID" value="OJF94449.1"/>
    <property type="molecule type" value="Genomic_DNA"/>
</dbReference>
<name>A0A657LPS8_9HYPH</name>
<gene>
    <name evidence="1" type="ORF">AX760_20225</name>
</gene>
<keyword evidence="2" id="KW-1185">Reference proteome</keyword>
<organism evidence="1 2">
    <name type="scientific">Pararhizobium antarcticum</name>
    <dbReference type="NCBI Taxonomy" id="1798805"/>
    <lineage>
        <taxon>Bacteria</taxon>
        <taxon>Pseudomonadati</taxon>
        <taxon>Pseudomonadota</taxon>
        <taxon>Alphaproteobacteria</taxon>
        <taxon>Hyphomicrobiales</taxon>
        <taxon>Rhizobiaceae</taxon>
        <taxon>Rhizobium/Agrobacterium group</taxon>
        <taxon>Pararhizobium</taxon>
    </lineage>
</organism>
<evidence type="ECO:0000313" key="2">
    <source>
        <dbReference type="Proteomes" id="UP000182661"/>
    </source>
</evidence>
<dbReference type="RefSeq" id="WP_071834179.1">
    <property type="nucleotide sequence ID" value="NZ_LSRP01000098.1"/>
</dbReference>
<comment type="caution">
    <text evidence="1">The sequence shown here is derived from an EMBL/GenBank/DDBJ whole genome shotgun (WGS) entry which is preliminary data.</text>
</comment>